<feature type="transmembrane region" description="Helical" evidence="1">
    <location>
        <begin position="42"/>
        <end position="61"/>
    </location>
</feature>
<proteinExistence type="predicted"/>
<keyword evidence="1" id="KW-0812">Transmembrane</keyword>
<dbReference type="Proteomes" id="UP000241964">
    <property type="component" value="Unassembled WGS sequence"/>
</dbReference>
<comment type="caution">
    <text evidence="2">The sequence shown here is derived from an EMBL/GenBank/DDBJ whole genome shotgun (WGS) entry which is preliminary data.</text>
</comment>
<dbReference type="EMBL" id="PYAS01000033">
    <property type="protein sequence ID" value="PSL18074.1"/>
    <property type="molecule type" value="Genomic_DNA"/>
</dbReference>
<evidence type="ECO:0000313" key="2">
    <source>
        <dbReference type="EMBL" id="PSL18074.1"/>
    </source>
</evidence>
<protein>
    <submittedName>
        <fullName evidence="2">Uncharacterized protein</fullName>
    </submittedName>
</protein>
<feature type="transmembrane region" description="Helical" evidence="1">
    <location>
        <begin position="73"/>
        <end position="90"/>
    </location>
</feature>
<feature type="transmembrane region" description="Helical" evidence="1">
    <location>
        <begin position="12"/>
        <end position="30"/>
    </location>
</feature>
<dbReference type="AlphaFoldDB" id="A0A2P8F8N3"/>
<keyword evidence="1" id="KW-0472">Membrane</keyword>
<evidence type="ECO:0000256" key="1">
    <source>
        <dbReference type="SAM" id="Phobius"/>
    </source>
</evidence>
<evidence type="ECO:0000313" key="3">
    <source>
        <dbReference type="Proteomes" id="UP000241964"/>
    </source>
</evidence>
<organism evidence="2 3">
    <name type="scientific">Dyadobacter jiangsuensis</name>
    <dbReference type="NCBI Taxonomy" id="1591085"/>
    <lineage>
        <taxon>Bacteria</taxon>
        <taxon>Pseudomonadati</taxon>
        <taxon>Bacteroidota</taxon>
        <taxon>Cytophagia</taxon>
        <taxon>Cytophagales</taxon>
        <taxon>Spirosomataceae</taxon>
        <taxon>Dyadobacter</taxon>
    </lineage>
</organism>
<keyword evidence="1" id="KW-1133">Transmembrane helix</keyword>
<name>A0A2P8F8N3_9BACT</name>
<gene>
    <name evidence="2" type="ORF">CLV60_13322</name>
</gene>
<reference evidence="2 3" key="1">
    <citation type="submission" date="2018-03" db="EMBL/GenBank/DDBJ databases">
        <title>Genomic Encyclopedia of Archaeal and Bacterial Type Strains, Phase II (KMG-II): from individual species to whole genera.</title>
        <authorList>
            <person name="Goeker M."/>
        </authorList>
    </citation>
    <scope>NUCLEOTIDE SEQUENCE [LARGE SCALE GENOMIC DNA]</scope>
    <source>
        <strain evidence="2 3">DSM 29057</strain>
    </source>
</reference>
<keyword evidence="3" id="KW-1185">Reference proteome</keyword>
<accession>A0A2P8F8N3</accession>
<sequence length="91" mass="10481">MDQAQKEELSRDASRFMIIGYFLYSMFYSSLERIISTNRLPFRYFLLAGAAGFAVEVALYFSIRHWPGRWKTAMVSVIGVLWAGVCLFVGR</sequence>